<accession>A0ABY5E7J7</accession>
<dbReference type="Proteomes" id="UP001060012">
    <property type="component" value="Chromosome"/>
</dbReference>
<dbReference type="InterPro" id="IPR001638">
    <property type="entry name" value="Solute-binding_3/MltF_N"/>
</dbReference>
<dbReference type="RefSeq" id="WP_254577899.1">
    <property type="nucleotide sequence ID" value="NZ_CP100595.1"/>
</dbReference>
<dbReference type="EMBL" id="CP100595">
    <property type="protein sequence ID" value="UTJ07725.1"/>
    <property type="molecule type" value="Genomic_DNA"/>
</dbReference>
<protein>
    <submittedName>
        <fullName evidence="2">Transporter substrate-binding domain-containing protein</fullName>
    </submittedName>
</protein>
<name>A0ABY5E7J7_9BACT</name>
<feature type="domain" description="Solute-binding protein family 3/N-terminal" evidence="1">
    <location>
        <begin position="42"/>
        <end position="267"/>
    </location>
</feature>
<dbReference type="Gene3D" id="3.40.190.10">
    <property type="entry name" value="Periplasmic binding protein-like II"/>
    <property type="match status" value="2"/>
</dbReference>
<gene>
    <name evidence="2" type="ORF">NJU99_06425</name>
</gene>
<reference evidence="2" key="1">
    <citation type="submission" date="2022-07" db="EMBL/GenBank/DDBJ databases">
        <title>Arcobacter roscoffensis sp. nov., a marine bacterium isolated from coastal seawater collected from Roscoff, France.</title>
        <authorList>
            <person name="Pascual J."/>
            <person name="Lepeaux C."/>
            <person name="Methner A."/>
            <person name="Overmann J."/>
        </authorList>
    </citation>
    <scope>NUCLEOTIDE SEQUENCE</scope>
    <source>
        <strain evidence="2">ARW1-2F2</strain>
    </source>
</reference>
<keyword evidence="3" id="KW-1185">Reference proteome</keyword>
<organism evidence="2 3">
    <name type="scientific">Arcobacter roscoffensis</name>
    <dbReference type="NCBI Taxonomy" id="2961520"/>
    <lineage>
        <taxon>Bacteria</taxon>
        <taxon>Pseudomonadati</taxon>
        <taxon>Campylobacterota</taxon>
        <taxon>Epsilonproteobacteria</taxon>
        <taxon>Campylobacterales</taxon>
        <taxon>Arcobacteraceae</taxon>
        <taxon>Arcobacter</taxon>
    </lineage>
</organism>
<dbReference type="Pfam" id="PF00497">
    <property type="entry name" value="SBP_bac_3"/>
    <property type="match status" value="1"/>
</dbReference>
<proteinExistence type="predicted"/>
<dbReference type="SUPFAM" id="SSF53850">
    <property type="entry name" value="Periplasmic binding protein-like II"/>
    <property type="match status" value="1"/>
</dbReference>
<evidence type="ECO:0000259" key="1">
    <source>
        <dbReference type="Pfam" id="PF00497"/>
    </source>
</evidence>
<sequence length="268" mass="31195">MKLQKIILLIFISLNFVYANKLIMGYRENERQPLIGNIYDNNGLYLELYSLAAKRIGYDLEVVRKPKKRILLEMKQGKIDFYPGFTFTHPRTKYSYFMENGLPGGDVGISLKDFPDINSLDDLSGRKVLVAAGGPTEARLSDLEHIKLHRVPRLSIEKAFNLIKLKRDDFYVYNKASIDFYIKVNNIDYLKVHDKCCGGYKPMYLGFSINSDKFSYIKNPNFDRSQEITRNNLPIKIDTNSVAYKFQKALEKMKNEGITDKLYKKYYN</sequence>
<evidence type="ECO:0000313" key="3">
    <source>
        <dbReference type="Proteomes" id="UP001060012"/>
    </source>
</evidence>
<evidence type="ECO:0000313" key="2">
    <source>
        <dbReference type="EMBL" id="UTJ07725.1"/>
    </source>
</evidence>